<feature type="transmembrane region" description="Helical" evidence="20">
    <location>
        <begin position="262"/>
        <end position="287"/>
    </location>
</feature>
<dbReference type="NCBIfam" id="TIGR01974">
    <property type="entry name" value="NDH_I_L"/>
    <property type="match status" value="1"/>
</dbReference>
<dbReference type="EMBL" id="MT560020">
    <property type="protein sequence ID" value="QXE42182.1"/>
    <property type="molecule type" value="Genomic_DNA"/>
</dbReference>
<keyword evidence="12 20" id="KW-0618">Plastoquinone</keyword>
<dbReference type="GO" id="GO:0008137">
    <property type="term" value="F:NADH dehydrogenase (ubiquinone) activity"/>
    <property type="evidence" value="ECO:0007669"/>
    <property type="project" value="InterPro"/>
</dbReference>
<feature type="transmembrane region" description="Helical" evidence="20">
    <location>
        <begin position="40"/>
        <end position="60"/>
    </location>
</feature>
<accession>A0A2K9RS73</accession>
<feature type="transmembrane region" description="Helical" evidence="20">
    <location>
        <begin position="318"/>
        <end position="339"/>
    </location>
</feature>
<keyword evidence="8 20" id="KW-0934">Plastid</keyword>
<feature type="transmembrane region" description="Helical" evidence="20">
    <location>
        <begin position="601"/>
        <end position="619"/>
    </location>
</feature>
<evidence type="ECO:0000313" key="24">
    <source>
        <dbReference type="EMBL" id="AUT84979.1"/>
    </source>
</evidence>
<name>A0A2K9RS73_OLEEU</name>
<evidence type="ECO:0000259" key="21">
    <source>
        <dbReference type="Pfam" id="PF00361"/>
    </source>
</evidence>
<feature type="transmembrane region" description="Helical" evidence="20">
    <location>
        <begin position="121"/>
        <end position="139"/>
    </location>
</feature>
<feature type="transmembrane region" description="Helical" evidence="20">
    <location>
        <begin position="424"/>
        <end position="447"/>
    </location>
</feature>
<evidence type="ECO:0000256" key="18">
    <source>
        <dbReference type="ARBA" id="ARBA00047726"/>
    </source>
</evidence>
<keyword evidence="6 20" id="KW-0813">Transport</keyword>
<gene>
    <name evidence="20 24" type="primary">ndhF</name>
</gene>
<evidence type="ECO:0000256" key="8">
    <source>
        <dbReference type="ARBA" id="ARBA00022640"/>
    </source>
</evidence>
<dbReference type="InterPro" id="IPR001516">
    <property type="entry name" value="Proton_antipo_N"/>
</dbReference>
<keyword evidence="13" id="KW-1278">Translocase</keyword>
<feature type="transmembrane region" description="Helical" evidence="20">
    <location>
        <begin position="225"/>
        <end position="250"/>
    </location>
</feature>
<dbReference type="Pfam" id="PF00662">
    <property type="entry name" value="Proton_antipo_N"/>
    <property type="match status" value="1"/>
</dbReference>
<comment type="function">
    <text evidence="1 20">NDH shuttles electrons from NAD(P)H:plastoquinone, via FMN and iron-sulfur (Fe-S) centers, to quinones in the photosynthetic chain and possibly in a chloroplast respiratory chain. The immediate electron acceptor for the enzyme in this species is believed to be plastoquinone. Couples the redox reaction to proton translocation, and thus conserves the redox energy in a proton gradient.</text>
</comment>
<comment type="subcellular location">
    <subcellularLocation>
        <location evidence="2 20">Plastid</location>
        <location evidence="2 20">Chloroplast thylakoid membrane</location>
        <topology evidence="2 20">Multi-pass membrane protein</topology>
    </subcellularLocation>
</comment>
<keyword evidence="10 20" id="KW-0874">Quinone</keyword>
<dbReference type="PANTHER" id="PTHR42829">
    <property type="entry name" value="NADH-UBIQUINONE OXIDOREDUCTASE CHAIN 5"/>
    <property type="match status" value="1"/>
</dbReference>
<evidence type="ECO:0000256" key="11">
    <source>
        <dbReference type="ARBA" id="ARBA00022857"/>
    </source>
</evidence>
<evidence type="ECO:0000256" key="15">
    <source>
        <dbReference type="ARBA" id="ARBA00023027"/>
    </source>
</evidence>
<comment type="similarity">
    <text evidence="3 20">Belongs to the complex I subunit 5 family.</text>
</comment>
<evidence type="ECO:0000256" key="19">
    <source>
        <dbReference type="ARBA" id="ARBA00048026"/>
    </source>
</evidence>
<evidence type="ECO:0000256" key="6">
    <source>
        <dbReference type="ARBA" id="ARBA00022448"/>
    </source>
</evidence>
<feature type="domain" description="NADH:quinone oxidoreductase/Mrp antiporter transmembrane" evidence="21">
    <location>
        <begin position="141"/>
        <end position="442"/>
    </location>
</feature>
<dbReference type="Gene3D" id="1.20.5.2700">
    <property type="match status" value="1"/>
</dbReference>
<dbReference type="InterPro" id="IPR018393">
    <property type="entry name" value="NADHpl_OxRdtase_5_subgr"/>
</dbReference>
<feature type="transmembrane region" description="Helical" evidence="20">
    <location>
        <begin position="293"/>
        <end position="311"/>
    </location>
</feature>
<dbReference type="GO" id="GO:0015990">
    <property type="term" value="P:electron transport coupled proton transport"/>
    <property type="evidence" value="ECO:0007669"/>
    <property type="project" value="TreeGrafter"/>
</dbReference>
<evidence type="ECO:0000256" key="12">
    <source>
        <dbReference type="ARBA" id="ARBA00022957"/>
    </source>
</evidence>
<evidence type="ECO:0000256" key="1">
    <source>
        <dbReference type="ARBA" id="ARBA00004059"/>
    </source>
</evidence>
<feature type="domain" description="NADH:ubiquinone/plastoquinone oxidoreductase chloroplast chain 5 C-terminal" evidence="23">
    <location>
        <begin position="448"/>
        <end position="685"/>
    </location>
</feature>
<reference evidence="24" key="1">
    <citation type="submission" date="2017-10" db="EMBL/GenBank/DDBJ databases">
        <title>Evolutionary mitogenomics of the olive family (Oleaceae).</title>
        <authorList>
            <person name="Van de Paer C."/>
            <person name="Bouchez O."/>
            <person name="Besnard G."/>
        </authorList>
    </citation>
    <scope>NUCLEOTIDE SEQUENCE</scope>
    <source>
        <strain evidence="24">La Gomera 10</strain>
    </source>
</reference>
<feature type="transmembrane region" description="Helical" evidence="20">
    <location>
        <begin position="718"/>
        <end position="737"/>
    </location>
</feature>
<dbReference type="Pfam" id="PF00361">
    <property type="entry name" value="Proton_antipo_M"/>
    <property type="match status" value="1"/>
</dbReference>
<dbReference type="InterPro" id="IPR003945">
    <property type="entry name" value="NU5C-like"/>
</dbReference>
<keyword evidence="17 20" id="KW-0472">Membrane</keyword>
<keyword evidence="14 20" id="KW-1133">Transmembrane helix</keyword>
<evidence type="ECO:0000256" key="14">
    <source>
        <dbReference type="ARBA" id="ARBA00022989"/>
    </source>
</evidence>
<evidence type="ECO:0000256" key="9">
    <source>
        <dbReference type="ARBA" id="ARBA00022692"/>
    </source>
</evidence>
<dbReference type="EMBL" id="MG255764">
    <property type="protein sequence ID" value="AUT84979.1"/>
    <property type="molecule type" value="Genomic_DNA"/>
</dbReference>
<evidence type="ECO:0000256" key="3">
    <source>
        <dbReference type="ARBA" id="ARBA00008200"/>
    </source>
</evidence>
<proteinExistence type="inferred from homology"/>
<dbReference type="NCBIfam" id="NF005141">
    <property type="entry name" value="PRK06590.1"/>
    <property type="match status" value="1"/>
</dbReference>
<evidence type="ECO:0000313" key="25">
    <source>
        <dbReference type="EMBL" id="QXE42182.1"/>
    </source>
</evidence>
<protein>
    <recommendedName>
        <fullName evidence="5 20">NAD(P)H-quinone oxidoreductase subunit 5, chloroplastic</fullName>
        <ecNumber evidence="20">7.1.1.-</ecNumber>
    </recommendedName>
    <alternativeName>
        <fullName evidence="20">NADH-plastoquinone oxidoreductase subunit 5</fullName>
    </alternativeName>
</protein>
<dbReference type="GO" id="GO:0003954">
    <property type="term" value="F:NADH dehydrogenase activity"/>
    <property type="evidence" value="ECO:0007669"/>
    <property type="project" value="TreeGrafter"/>
</dbReference>
<dbReference type="Pfam" id="PF01010">
    <property type="entry name" value="Proton_antipo_C"/>
    <property type="match status" value="1"/>
</dbReference>
<dbReference type="EC" id="7.1.1.-" evidence="20"/>
<evidence type="ECO:0000256" key="7">
    <source>
        <dbReference type="ARBA" id="ARBA00022528"/>
    </source>
</evidence>
<evidence type="ECO:0000256" key="4">
    <source>
        <dbReference type="ARBA" id="ARBA00011199"/>
    </source>
</evidence>
<sequence length="738" mass="83575">MEQTYQYAWIIPFVPLPVPMLIGVGLLLFPTATKNLRRMWAFPSILLLSIVMIFSMNLSIQQINSSCIYQYVWSWTINNDFSLEFGYLIDPLTSIMSILITTVGIMVLIYSDNYMAHDQGYLRFFAYMSFFSTSMLGLVTSSNLIQIYIFWELVGMCSYLLIGFWFTRPIAANACQKAFVTNRVGDFGLLLGILGFYWITGSFEFRDLFEILNNLIYNNKVNSSFVTLCAALLFTGAVAKSAQFPLHVWLPDAMEGPTPISALIHAATMVAAGIFLVARLLPLFIVIPYIMNLISFIGIITVLLGATLALAQKDIKRGLAYSTMSQLGYMMLALGMGSYRSALFHLITHAYSKALLFLGSGSIIHSMETIVGYSPDKSQNMALMGGLTKHVPITRISFLLGTISLCGIPPLACFWSKDEILNDSWLYSPIFAIIAWTTAGLTAFYMFRIYLLTFEGHLNVHFQNYSGKQNTPFYSISLWGKGGSKRIKKKFRLLKMNNSKSSSFFSKKTYRSDKNVRNRVGPFITIVHFETKKDYSYPYESDNTMLFPLLVLGIFTLFVGSIGIPFNQELDILTKWLTPSINLLHQKLNDSINWYEFWKDAIFSVSIAYFGIFIASFLYKPIYSSFKNFDLINLFVKTGPKRSLWDKIINGLYNWSYNRAYIDAFYTTSLTGAVRGLAQLTHFFDRRVIDGITNGVGVISFFVGEGIKYVGGGRISSYLFFYLSCVSIFLLGLYFPVF</sequence>
<evidence type="ECO:0000256" key="10">
    <source>
        <dbReference type="ARBA" id="ARBA00022719"/>
    </source>
</evidence>
<feature type="transmembrane region" description="Helical" evidence="20">
    <location>
        <begin position="6"/>
        <end position="28"/>
    </location>
</feature>
<dbReference type="InterPro" id="IPR002128">
    <property type="entry name" value="NADH_UbQ_OxRdtase_chlpt_su5_C"/>
</dbReference>
<feature type="transmembrane region" description="Helical" evidence="20">
    <location>
        <begin position="85"/>
        <end position="109"/>
    </location>
</feature>
<evidence type="ECO:0000256" key="13">
    <source>
        <dbReference type="ARBA" id="ARBA00022967"/>
    </source>
</evidence>
<feature type="transmembrane region" description="Helical" evidence="20">
    <location>
        <begin position="393"/>
        <end position="412"/>
    </location>
</feature>
<dbReference type="PRINTS" id="PR01434">
    <property type="entry name" value="NADHDHGNASE5"/>
</dbReference>
<keyword evidence="15 20" id="KW-0520">NAD</keyword>
<evidence type="ECO:0000256" key="2">
    <source>
        <dbReference type="ARBA" id="ARBA00004454"/>
    </source>
</evidence>
<evidence type="ECO:0000259" key="23">
    <source>
        <dbReference type="Pfam" id="PF01010"/>
    </source>
</evidence>
<keyword evidence="7 20" id="KW-0150">Chloroplast</keyword>
<dbReference type="PRINTS" id="PR01435">
    <property type="entry name" value="NPOXDRDTASE5"/>
</dbReference>
<comment type="subunit">
    <text evidence="4 20">NDH is composed of at least 16 different subunits, 5 of which are encoded in the nucleus.</text>
</comment>
<dbReference type="GO" id="GO:0048038">
    <property type="term" value="F:quinone binding"/>
    <property type="evidence" value="ECO:0007669"/>
    <property type="project" value="UniProtKB-KW"/>
</dbReference>
<dbReference type="GO" id="GO:0009535">
    <property type="term" value="C:chloroplast thylakoid membrane"/>
    <property type="evidence" value="ECO:0007669"/>
    <property type="project" value="UniProtKB-SubCell"/>
</dbReference>
<evidence type="ECO:0000259" key="22">
    <source>
        <dbReference type="Pfam" id="PF00662"/>
    </source>
</evidence>
<feature type="transmembrane region" description="Helical" evidence="20">
    <location>
        <begin position="546"/>
        <end position="566"/>
    </location>
</feature>
<comment type="catalytic activity">
    <reaction evidence="18 20">
        <text>a plastoquinone + NADPH + (n+1) H(+)(in) = a plastoquinol + NADP(+) + n H(+)(out)</text>
        <dbReference type="Rhea" id="RHEA:42612"/>
        <dbReference type="Rhea" id="RHEA-COMP:9561"/>
        <dbReference type="Rhea" id="RHEA-COMP:9562"/>
        <dbReference type="ChEBI" id="CHEBI:15378"/>
        <dbReference type="ChEBI" id="CHEBI:17757"/>
        <dbReference type="ChEBI" id="CHEBI:57783"/>
        <dbReference type="ChEBI" id="CHEBI:58349"/>
        <dbReference type="ChEBI" id="CHEBI:62192"/>
    </reaction>
</comment>
<keyword evidence="11 20" id="KW-0521">NADP</keyword>
<evidence type="ECO:0000256" key="16">
    <source>
        <dbReference type="ARBA" id="ARBA00023078"/>
    </source>
</evidence>
<dbReference type="InterPro" id="IPR001750">
    <property type="entry name" value="ND/Mrp_TM"/>
</dbReference>
<feature type="transmembrane region" description="Helical" evidence="20">
    <location>
        <begin position="187"/>
        <end position="205"/>
    </location>
</feature>
<keyword evidence="9 20" id="KW-0812">Transmembrane</keyword>
<feature type="transmembrane region" description="Helical" evidence="20">
    <location>
        <begin position="145"/>
        <end position="166"/>
    </location>
</feature>
<dbReference type="PANTHER" id="PTHR42829:SF2">
    <property type="entry name" value="NADH-UBIQUINONE OXIDOREDUCTASE CHAIN 5"/>
    <property type="match status" value="1"/>
</dbReference>
<reference evidence="25" key="2">
    <citation type="journal article" date="2021" name="J Syst">
        <title>Phylogenomic relationships and species identification of the olive genus Olea (Oleaceae).</title>
        <authorList>
            <person name="Dong W."/>
            <person name="Sun J."/>
            <person name="Liu Y."/>
            <person name="Xu C."/>
            <person name="Wang Y."/>
            <person name="Suo Z."/>
            <person name="Zhou S."/>
            <person name="Zhang Z."/>
            <person name="Wen J."/>
        </authorList>
    </citation>
    <scope>NUCLEOTIDE SEQUENCE</scope>
</reference>
<organism evidence="24">
    <name type="scientific">Olea europaea subsp. guanchica</name>
    <dbReference type="NCBI Taxonomy" id="158384"/>
    <lineage>
        <taxon>Eukaryota</taxon>
        <taxon>Viridiplantae</taxon>
        <taxon>Streptophyta</taxon>
        <taxon>Embryophyta</taxon>
        <taxon>Tracheophyta</taxon>
        <taxon>Spermatophyta</taxon>
        <taxon>Magnoliopsida</taxon>
        <taxon>eudicotyledons</taxon>
        <taxon>Gunneridae</taxon>
        <taxon>Pentapetalae</taxon>
        <taxon>asterids</taxon>
        <taxon>lamiids</taxon>
        <taxon>Lamiales</taxon>
        <taxon>Oleaceae</taxon>
        <taxon>Oleeae</taxon>
        <taxon>Olea</taxon>
    </lineage>
</organism>
<dbReference type="AlphaFoldDB" id="A0A2K9RS73"/>
<evidence type="ECO:0000256" key="17">
    <source>
        <dbReference type="ARBA" id="ARBA00023136"/>
    </source>
</evidence>
<geneLocation type="chloroplast" evidence="24"/>
<evidence type="ECO:0000256" key="5">
    <source>
        <dbReference type="ARBA" id="ARBA00018648"/>
    </source>
</evidence>
<comment type="catalytic activity">
    <reaction evidence="19 20">
        <text>a plastoquinone + NADH + (n+1) H(+)(in) = a plastoquinol + NAD(+) + n H(+)(out)</text>
        <dbReference type="Rhea" id="RHEA:42608"/>
        <dbReference type="Rhea" id="RHEA-COMP:9561"/>
        <dbReference type="Rhea" id="RHEA-COMP:9562"/>
        <dbReference type="ChEBI" id="CHEBI:15378"/>
        <dbReference type="ChEBI" id="CHEBI:17757"/>
        <dbReference type="ChEBI" id="CHEBI:57540"/>
        <dbReference type="ChEBI" id="CHEBI:57945"/>
        <dbReference type="ChEBI" id="CHEBI:62192"/>
    </reaction>
</comment>
<keyword evidence="16 20" id="KW-0793">Thylakoid</keyword>
<feature type="domain" description="NADH-Ubiquinone oxidoreductase (complex I) chain 5 N-terminal" evidence="22">
    <location>
        <begin position="75"/>
        <end position="125"/>
    </location>
</feature>
<evidence type="ECO:0000256" key="20">
    <source>
        <dbReference type="RuleBase" id="RU364062"/>
    </source>
</evidence>
<dbReference type="GO" id="GO:0042773">
    <property type="term" value="P:ATP synthesis coupled electron transport"/>
    <property type="evidence" value="ECO:0007669"/>
    <property type="project" value="InterPro"/>
</dbReference>